<dbReference type="RefSeq" id="WP_141196796.1">
    <property type="nucleotide sequence ID" value="NZ_CP041186.1"/>
</dbReference>
<dbReference type="PANTHER" id="PTHR38478:SF1">
    <property type="entry name" value="ZINC DEPENDENT METALLOPROTEASE DOMAIN LIPOPROTEIN"/>
    <property type="match status" value="1"/>
</dbReference>
<dbReference type="OrthoDB" id="5475888at2"/>
<dbReference type="SUPFAM" id="SSF55486">
    <property type="entry name" value="Metalloproteases ('zincins'), catalytic domain"/>
    <property type="match status" value="1"/>
</dbReference>
<dbReference type="PANTHER" id="PTHR38478">
    <property type="entry name" value="PEPTIDASE M1A AND M12B"/>
    <property type="match status" value="1"/>
</dbReference>
<organism evidence="3 4">
    <name type="scientific">Persicimonas caeni</name>
    <dbReference type="NCBI Taxonomy" id="2292766"/>
    <lineage>
        <taxon>Bacteria</taxon>
        <taxon>Deltaproteobacteria</taxon>
        <taxon>Bradymonadales</taxon>
        <taxon>Bradymonadaceae</taxon>
        <taxon>Persicimonas</taxon>
    </lineage>
</organism>
<name>A0A4Y6PPU9_PERCE</name>
<dbReference type="InterPro" id="IPR024079">
    <property type="entry name" value="MetalloPept_cat_dom_sf"/>
</dbReference>
<feature type="chain" id="PRO_5030106207" description="EcxA zinc-binding domain-containing protein" evidence="1">
    <location>
        <begin position="26"/>
        <end position="1247"/>
    </location>
</feature>
<evidence type="ECO:0000259" key="2">
    <source>
        <dbReference type="Pfam" id="PF16313"/>
    </source>
</evidence>
<dbReference type="InterPro" id="IPR032534">
    <property type="entry name" value="EcxA_zinc-bd"/>
</dbReference>
<protein>
    <recommendedName>
        <fullName evidence="2">EcxA zinc-binding domain-containing protein</fullName>
    </recommendedName>
</protein>
<sequence length="1247" mass="142469">MKILRRMTYMSALVIAACALLASCAQDVGDIDRTQPNKILKSDLEGDWYFQRTVVDVPAADGFTFVGNTDHAGLKKIDWDIQEHYLYARRQTELIENADGKEEEGENYKGEVVAAYRILGHFDVQRQYNPTTGEQTNVIVENYSDRPWDERDYMRVDWSTDLSTNFDLDFERASIEPIPYYVQDEHGNVDGEAVPNPDAPVFDYGTNADGEKELSYFDLTNKIHARAGTMYYPGYGEIPLCWFFGGEFKECGSGEYTIRNSFKRIDPEREYVPMPYKGESTDVFGYFTTDRMVYDEHEGVREQHKKRFLNRHNLWKNWYDENGELLDPADRELRPIVYHVNTDFPDDLKPIAHKVADQWNSVFNDAVTAQGYQLGADERTFILCPNNPIQEGDPAECGEPGTSPRLGDIRYSFMAYVPKFMDYGLLGLGPSNNDPETGEIISGMAYVYHWNNTAAYRTQEMVELLNGNRSTDDYIDGVDLSRWVEEVNSTEGNSRTVDLTENEQFIKRIAHGWDGELSPITAEEVQLQEEEGFDAFLEKRLDRFHQTSRLNADDYAPEGKLKQLKNSPIEDMLISDDLLMMTGHQPGTPVTDVDMQAASVLRGGFAKRAQTLAELREQFAAKRNMYLPEMADDALMGLARELKDEDPDKVYDIIRESIYTAVLAHEVGHSLGLMHNFGGSEDVVNYHDDYWKIRDDGNVGPRLNDPITQDEIDAKLYDNAYSSIMDYAGRYTIDGKGVAKYDRAAILYGYAGKVEVFKDNAGMDHQILRDWGERDGEILQFTTFGPRAVHYTQLYNTMGEKMYEDSNRMLVDVADVVKDGDWSTAEVEGQQYTRVPYIYCSHNNYNLSDSCLTRDHGADSYERMKNMLDDLDTWYISRSFARGRIGTSSWSYINSYYPRTFRRLKKWHDLYGLYAELLPTFYPASTVESFFTDPVNGWGGKSWAVKNAFNYLIQTIMMPNVGQYEKRQLVDGTEILTSPMRRIDAELGITDARYYSTSWGDGDRECGYMWYECLHHIGFYLDKIMAIEALTDTETNFVARSTPEDIREWEVGYSTTFYDQILELNNAIMGQNYEKVGPYLQNGELAFPDYTGELDTSNTDVVDPYATFTIQLYWQVLGQARFPDSYDQSFVESSRICIRGMGNCPELDADDKVSFKDPWSGYVYEAATLGAKKGAGETVIERASLLLRRSDHCDDAGNTMTTDDDCESGVSPEMRGEATRELKDYLELIKAVSFMTPVMDFGNPYAP</sequence>
<keyword evidence="4" id="KW-1185">Reference proteome</keyword>
<evidence type="ECO:0000256" key="1">
    <source>
        <dbReference type="SAM" id="SignalP"/>
    </source>
</evidence>
<feature type="domain" description="EcxA zinc-binding" evidence="2">
    <location>
        <begin position="660"/>
        <end position="682"/>
    </location>
</feature>
<dbReference type="PROSITE" id="PS51257">
    <property type="entry name" value="PROKAR_LIPOPROTEIN"/>
    <property type="match status" value="1"/>
</dbReference>
<evidence type="ECO:0000313" key="4">
    <source>
        <dbReference type="Proteomes" id="UP000315995"/>
    </source>
</evidence>
<dbReference type="Proteomes" id="UP000315995">
    <property type="component" value="Chromosome"/>
</dbReference>
<feature type="signal peptide" evidence="1">
    <location>
        <begin position="1"/>
        <end position="25"/>
    </location>
</feature>
<keyword evidence="1" id="KW-0732">Signal</keyword>
<dbReference type="Pfam" id="PF16313">
    <property type="entry name" value="DUF4953"/>
    <property type="match status" value="1"/>
</dbReference>
<proteinExistence type="predicted"/>
<accession>A0A4Y6PPU9</accession>
<evidence type="ECO:0000313" key="3">
    <source>
        <dbReference type="EMBL" id="QDG50300.1"/>
    </source>
</evidence>
<dbReference type="GO" id="GO:0008237">
    <property type="term" value="F:metallopeptidase activity"/>
    <property type="evidence" value="ECO:0007669"/>
    <property type="project" value="InterPro"/>
</dbReference>
<gene>
    <name evidence="3" type="ORF">FIV42_06000</name>
</gene>
<dbReference type="AlphaFoldDB" id="A0A4Y6PPU9"/>
<reference evidence="3 4" key="1">
    <citation type="submission" date="2019-06" db="EMBL/GenBank/DDBJ databases">
        <title>Persicimonas caeni gen. nov., sp. nov., a predatory bacterium isolated from solar saltern.</title>
        <authorList>
            <person name="Wang S."/>
        </authorList>
    </citation>
    <scope>NUCLEOTIDE SEQUENCE [LARGE SCALE GENOMIC DNA]</scope>
    <source>
        <strain evidence="3 4">YN101</strain>
    </source>
</reference>
<accession>A0A5B8Y1M2</accession>
<dbReference type="EMBL" id="CP041186">
    <property type="protein sequence ID" value="QDG50300.1"/>
    <property type="molecule type" value="Genomic_DNA"/>
</dbReference>
<dbReference type="Gene3D" id="3.40.390.10">
    <property type="entry name" value="Collagenase (Catalytic Domain)"/>
    <property type="match status" value="1"/>
</dbReference>